<dbReference type="InterPro" id="IPR009057">
    <property type="entry name" value="Homeodomain-like_sf"/>
</dbReference>
<dbReference type="Pfam" id="PF04433">
    <property type="entry name" value="SWIRM"/>
    <property type="match status" value="1"/>
</dbReference>
<evidence type="ECO:0000259" key="6">
    <source>
        <dbReference type="PROSITE" id="PS50934"/>
    </source>
</evidence>
<keyword evidence="3" id="KW-0560">Oxidoreductase</keyword>
<dbReference type="Pfam" id="PF00168">
    <property type="entry name" value="C2"/>
    <property type="match status" value="2"/>
</dbReference>
<evidence type="ECO:0000256" key="4">
    <source>
        <dbReference type="SAM" id="MobiDB-lite"/>
    </source>
</evidence>
<feature type="domain" description="C2" evidence="5">
    <location>
        <begin position="138"/>
        <end position="257"/>
    </location>
</feature>
<dbReference type="GO" id="GO:0003682">
    <property type="term" value="F:chromatin binding"/>
    <property type="evidence" value="ECO:0007669"/>
    <property type="project" value="TreeGrafter"/>
</dbReference>
<dbReference type="InterPro" id="IPR050281">
    <property type="entry name" value="Flavin_monoamine_oxidase"/>
</dbReference>
<comment type="similarity">
    <text evidence="2">Belongs to the flavin monoamine oxidase family.</text>
</comment>
<evidence type="ECO:0000256" key="2">
    <source>
        <dbReference type="ARBA" id="ARBA00005995"/>
    </source>
</evidence>
<dbReference type="Gene3D" id="1.10.10.10">
    <property type="entry name" value="Winged helix-like DNA-binding domain superfamily/Winged helix DNA-binding domain"/>
    <property type="match status" value="1"/>
</dbReference>
<proteinExistence type="inferred from homology"/>
<name>A0A7R9J6G5_TIMCA</name>
<gene>
    <name evidence="7" type="ORF">TCMB3V08_LOCUS6116</name>
</gene>
<dbReference type="Pfam" id="PF01593">
    <property type="entry name" value="Amino_oxidase"/>
    <property type="match status" value="1"/>
</dbReference>
<dbReference type="Gene3D" id="1.10.287.80">
    <property type="entry name" value="ATP synthase, gamma subunit, helix hairpin domain"/>
    <property type="match status" value="1"/>
</dbReference>
<feature type="compositionally biased region" description="Polar residues" evidence="4">
    <location>
        <begin position="12"/>
        <end position="22"/>
    </location>
</feature>
<dbReference type="PROSITE" id="PS50004">
    <property type="entry name" value="C2"/>
    <property type="match status" value="2"/>
</dbReference>
<dbReference type="SUPFAM" id="SSF49562">
    <property type="entry name" value="C2 domain (Calcium/lipid-binding domain, CaLB)"/>
    <property type="match status" value="2"/>
</dbReference>
<evidence type="ECO:0000256" key="1">
    <source>
        <dbReference type="ARBA" id="ARBA00004123"/>
    </source>
</evidence>
<dbReference type="PANTHER" id="PTHR10742">
    <property type="entry name" value="FLAVIN MONOAMINE OXIDASE"/>
    <property type="match status" value="1"/>
</dbReference>
<evidence type="ECO:0000313" key="7">
    <source>
        <dbReference type="EMBL" id="CAD7573478.1"/>
    </source>
</evidence>
<accession>A0A7R9J6G5</accession>
<dbReference type="InterPro" id="IPR000008">
    <property type="entry name" value="C2_dom"/>
</dbReference>
<dbReference type="Gene3D" id="3.90.660.10">
    <property type="match status" value="1"/>
</dbReference>
<feature type="domain" description="C2" evidence="5">
    <location>
        <begin position="349"/>
        <end position="483"/>
    </location>
</feature>
<dbReference type="PANTHER" id="PTHR10742:SF386">
    <property type="entry name" value="LYSINE-SPECIFIC HISTONE DEMETHYLASE 1A"/>
    <property type="match status" value="1"/>
</dbReference>
<evidence type="ECO:0000256" key="3">
    <source>
        <dbReference type="ARBA" id="ARBA00023002"/>
    </source>
</evidence>
<dbReference type="SUPFAM" id="SSF51905">
    <property type="entry name" value="FAD/NAD(P)-binding domain"/>
    <property type="match status" value="1"/>
</dbReference>
<dbReference type="GO" id="GO:0140682">
    <property type="term" value="F:FAD-dependent H3K4me/H3K4me3 demethylase activity"/>
    <property type="evidence" value="ECO:0007669"/>
    <property type="project" value="UniProtKB-ARBA"/>
</dbReference>
<feature type="domain" description="SWIRM" evidence="6">
    <location>
        <begin position="582"/>
        <end position="681"/>
    </location>
</feature>
<feature type="region of interest" description="Disordered" evidence="4">
    <location>
        <begin position="1"/>
        <end position="25"/>
    </location>
</feature>
<dbReference type="InterPro" id="IPR035892">
    <property type="entry name" value="C2_domain_sf"/>
</dbReference>
<dbReference type="GO" id="GO:0005634">
    <property type="term" value="C:nucleus"/>
    <property type="evidence" value="ECO:0007669"/>
    <property type="project" value="UniProtKB-SubCell"/>
</dbReference>
<dbReference type="CDD" id="cd08387">
    <property type="entry name" value="C2A_Synaptotagmin-8"/>
    <property type="match status" value="1"/>
</dbReference>
<dbReference type="GO" id="GO:0050660">
    <property type="term" value="F:flavin adenine dinucleotide binding"/>
    <property type="evidence" value="ECO:0007669"/>
    <property type="project" value="TreeGrafter"/>
</dbReference>
<dbReference type="PRINTS" id="PR00360">
    <property type="entry name" value="C2DOMAIN"/>
</dbReference>
<dbReference type="Gene3D" id="2.60.40.150">
    <property type="entry name" value="C2 domain"/>
    <property type="match status" value="2"/>
</dbReference>
<comment type="subcellular location">
    <subcellularLocation>
        <location evidence="1">Nucleus</location>
    </subcellularLocation>
</comment>
<reference evidence="7" key="1">
    <citation type="submission" date="2020-11" db="EMBL/GenBank/DDBJ databases">
        <authorList>
            <person name="Tran Van P."/>
        </authorList>
    </citation>
    <scope>NUCLEOTIDE SEQUENCE</scope>
</reference>
<dbReference type="InterPro" id="IPR036188">
    <property type="entry name" value="FAD/NAD-bd_sf"/>
</dbReference>
<dbReference type="CDD" id="cd00276">
    <property type="entry name" value="C2B_Synaptotagmin"/>
    <property type="match status" value="1"/>
</dbReference>
<dbReference type="InterPro" id="IPR036388">
    <property type="entry name" value="WH-like_DNA-bd_sf"/>
</dbReference>
<dbReference type="Gene3D" id="3.50.50.60">
    <property type="entry name" value="FAD/NAD(P)-binding domain"/>
    <property type="match status" value="2"/>
</dbReference>
<evidence type="ECO:0000259" key="5">
    <source>
        <dbReference type="PROSITE" id="PS50004"/>
    </source>
</evidence>
<dbReference type="SMART" id="SM00239">
    <property type="entry name" value="C2"/>
    <property type="match status" value="2"/>
</dbReference>
<dbReference type="SUPFAM" id="SSF46689">
    <property type="entry name" value="Homeodomain-like"/>
    <property type="match status" value="1"/>
</dbReference>
<sequence length="1313" mass="148020">MGTEPLVGDISQPGSSRTLNRSPSDDKFWVPHNLKRQSSICQSDAPDTSGEYKNKVSTEAIFDYFSQKGFRNNYCKLVKLLSNCNAICKIDKHVVLSTTNPSRPRVSSMHTKLDHTKIDTTLYQKPPPSRASSEPEDLRGSLQMTLSYDPPAGILTIRLIEAHDLQARDFSGTADPYAKIRLLPDRTNIWQTRIHKRTLNPVFDEDFVFEVRPATLGRRVLEVILYDFDAYSRHHSIGGVKLPLAHIDLSEKVTLWKGLGPCSEQDAKAELGDLMVSLAFLPSAERLTVVILKARNLRVVDDTRTSSAMRLPPAKAETTLVKVSRVLSDRTQESTCLHLMHREIGKSFRKNHPSPPEQDSNLNLPILDSLVLHKTSALANYAAEADPFVKVSLLQGGKRIKKKKTGVHRNTLSPVFNEALTFDVSRDTLNRGTLEFCVMHDSLLGPSELLGRALVGPGRDCRPEERYFFNEVLTSKTATAQWLSLYEPQLVLHCENMEEREEYPSKFCGVEEVNRKLYFNDGDSNKPTSYKCSNSREKIDSSEKIILNTGQLYPSQQKELPSTPTPRTERIYARDSEEIQQLKSAAASALLLDDELSDLEVKCFPDLNQCSPLKKEQYLYLRNRLLYLWMNNPSQELVLENALEEIKCSNKEQRLLVVTIHAFLERQGKINFGVFNRLKPLPLLKQAKIIVIGAGVSGLAAARQLEHFGMEVVILEGRNRVGGRVHTFKKPPFYADLGGMILTGIVGNPLTFLIQQLGMETNVINQDCPLYDSTGRRISKNKDAVIDREYNRLLDATKYLSEEMNCEHFDGKIESLEDSLKILLMLQEKKVREDNIKYLETIIYLQEELKSNQQEMCSLMEKIKKLRQDYDVSRQTSDRSDITEEFVVRTKGLDLSTACKKWDKLKKCQEEIEKELHELEGSPPFWVYMHERDRRILDWFLANLEFCTAAQLSELSCDHWNQDDPYELAGSHVAATQGLSQVAISPMASLVLNDSSQLTADGFEKLPDQIMYPYAEPNDLQKHIPEALSSGLNTRLNTVVRMIQYGYDGVKVTATSSKTSDGLEIHKGDAVLCTLPLGVMKRSVSEELGPPDERDNRPMFNPPLPTWKVGAIKRLGFGVMNKVVLCFTSVFWDPEDNWFGHVENAEINRGECFMFGHFSKAPVLVAFVSGYAAIVLEQVSDDVIVNRCLSVLRKIFGKKAVTPLKDKMVTRWGADPWSRGSYSHVAVGSSGADYDLLAAPVAPPPEYGLNTTRRSRLFFAGEHTTRKYPASVHGAYLSGVREAARIAEDFLGRPITPSRARGRLSRTRACCDN</sequence>
<dbReference type="PROSITE" id="PS50934">
    <property type="entry name" value="SWIRM"/>
    <property type="match status" value="1"/>
</dbReference>
<dbReference type="InterPro" id="IPR007526">
    <property type="entry name" value="SWIRM"/>
</dbReference>
<dbReference type="EMBL" id="OE181640">
    <property type="protein sequence ID" value="CAD7573478.1"/>
    <property type="molecule type" value="Genomic_DNA"/>
</dbReference>
<dbReference type="SUPFAM" id="SSF54373">
    <property type="entry name" value="FAD-linked reductases, C-terminal domain"/>
    <property type="match status" value="1"/>
</dbReference>
<protein>
    <submittedName>
        <fullName evidence="7">(California timema) hypothetical protein</fullName>
    </submittedName>
</protein>
<dbReference type="InterPro" id="IPR002937">
    <property type="entry name" value="Amino_oxidase"/>
</dbReference>
<organism evidence="7">
    <name type="scientific">Timema californicum</name>
    <name type="common">California timema</name>
    <name type="synonym">Walking stick</name>
    <dbReference type="NCBI Taxonomy" id="61474"/>
    <lineage>
        <taxon>Eukaryota</taxon>
        <taxon>Metazoa</taxon>
        <taxon>Ecdysozoa</taxon>
        <taxon>Arthropoda</taxon>
        <taxon>Hexapoda</taxon>
        <taxon>Insecta</taxon>
        <taxon>Pterygota</taxon>
        <taxon>Neoptera</taxon>
        <taxon>Polyneoptera</taxon>
        <taxon>Phasmatodea</taxon>
        <taxon>Timematodea</taxon>
        <taxon>Timematoidea</taxon>
        <taxon>Timematidae</taxon>
        <taxon>Timema</taxon>
    </lineage>
</organism>